<gene>
    <name evidence="1" type="ORF">BOLC9T56877H</name>
</gene>
<reference evidence="1" key="1">
    <citation type="submission" date="2018-11" db="EMBL/GenBank/DDBJ databases">
        <authorList>
            <consortium name="Genoscope - CEA"/>
            <person name="William W."/>
        </authorList>
    </citation>
    <scope>NUCLEOTIDE SEQUENCE</scope>
</reference>
<dbReference type="AlphaFoldDB" id="A0A3P6E874"/>
<accession>A0A3P6E874</accession>
<protein>
    <submittedName>
        <fullName evidence="1">Uncharacterized protein</fullName>
    </submittedName>
</protein>
<evidence type="ECO:0000313" key="1">
    <source>
        <dbReference type="EMBL" id="VDD31554.1"/>
    </source>
</evidence>
<proteinExistence type="predicted"/>
<sequence>MLKCYILGNSTTPSVEKHLKSSYQMRMHNSCVVQEGVLRK</sequence>
<dbReference type="EMBL" id="LR031875">
    <property type="protein sequence ID" value="VDD31554.1"/>
    <property type="molecule type" value="Genomic_DNA"/>
</dbReference>
<organism evidence="1">
    <name type="scientific">Brassica oleracea</name>
    <name type="common">Wild cabbage</name>
    <dbReference type="NCBI Taxonomy" id="3712"/>
    <lineage>
        <taxon>Eukaryota</taxon>
        <taxon>Viridiplantae</taxon>
        <taxon>Streptophyta</taxon>
        <taxon>Embryophyta</taxon>
        <taxon>Tracheophyta</taxon>
        <taxon>Spermatophyta</taxon>
        <taxon>Magnoliopsida</taxon>
        <taxon>eudicotyledons</taxon>
        <taxon>Gunneridae</taxon>
        <taxon>Pentapetalae</taxon>
        <taxon>rosids</taxon>
        <taxon>malvids</taxon>
        <taxon>Brassicales</taxon>
        <taxon>Brassicaceae</taxon>
        <taxon>Brassiceae</taxon>
        <taxon>Brassica</taxon>
    </lineage>
</organism>
<name>A0A3P6E874_BRAOL</name>